<dbReference type="InterPro" id="IPR011990">
    <property type="entry name" value="TPR-like_helical_dom_sf"/>
</dbReference>
<protein>
    <recommendedName>
        <fullName evidence="5">Pentatricopeptide repeat-containing protein</fullName>
    </recommendedName>
</protein>
<evidence type="ECO:0000256" key="2">
    <source>
        <dbReference type="PROSITE-ProRule" id="PRU00708"/>
    </source>
</evidence>
<dbReference type="GO" id="GO:0048731">
    <property type="term" value="P:system development"/>
    <property type="evidence" value="ECO:0007669"/>
    <property type="project" value="UniProtKB-ARBA"/>
</dbReference>
<dbReference type="Gene3D" id="1.25.40.10">
    <property type="entry name" value="Tetratricopeptide repeat domain"/>
    <property type="match status" value="1"/>
</dbReference>
<feature type="repeat" description="PPR" evidence="2">
    <location>
        <begin position="11"/>
        <end position="45"/>
    </location>
</feature>
<dbReference type="InterPro" id="IPR002885">
    <property type="entry name" value="PPR_rpt"/>
</dbReference>
<dbReference type="Pfam" id="PF01535">
    <property type="entry name" value="PPR"/>
    <property type="match status" value="2"/>
</dbReference>
<gene>
    <name evidence="3" type="ORF">HPP92_027673</name>
</gene>
<evidence type="ECO:0000313" key="4">
    <source>
        <dbReference type="Proteomes" id="UP000636800"/>
    </source>
</evidence>
<name>A0A835PAX6_VANPL</name>
<dbReference type="GO" id="GO:0009451">
    <property type="term" value="P:RNA modification"/>
    <property type="evidence" value="ECO:0007669"/>
    <property type="project" value="InterPro"/>
</dbReference>
<evidence type="ECO:0000256" key="1">
    <source>
        <dbReference type="ARBA" id="ARBA00022737"/>
    </source>
</evidence>
<dbReference type="Proteomes" id="UP000636800">
    <property type="component" value="Unassembled WGS sequence"/>
</dbReference>
<dbReference type="PANTHER" id="PTHR47926">
    <property type="entry name" value="PENTATRICOPEPTIDE REPEAT-CONTAINING PROTEIN"/>
    <property type="match status" value="1"/>
</dbReference>
<dbReference type="PANTHER" id="PTHR47926:SF347">
    <property type="entry name" value="PENTATRICOPEPTIDE REPEAT-CONTAINING PROTEIN"/>
    <property type="match status" value="1"/>
</dbReference>
<keyword evidence="4" id="KW-1185">Reference proteome</keyword>
<keyword evidence="1" id="KW-0677">Repeat</keyword>
<dbReference type="EMBL" id="JADCNL010000278">
    <property type="protein sequence ID" value="KAG0448754.1"/>
    <property type="molecule type" value="Genomic_DNA"/>
</dbReference>
<dbReference type="PROSITE" id="PS51375">
    <property type="entry name" value="PPR"/>
    <property type="match status" value="1"/>
</dbReference>
<accession>A0A835PAX6</accession>
<dbReference type="GO" id="GO:0003723">
    <property type="term" value="F:RNA binding"/>
    <property type="evidence" value="ECO:0007669"/>
    <property type="project" value="InterPro"/>
</dbReference>
<sequence length="96" mass="10966">MFASCVWAECDTVSYNSMLDGYVKSGMLSAARKMFDQMPVRDLFSWNVLIAGYAGNGDMDAARELFWMMPERDCVSEHDDRWACEDSRGFHCTETV</sequence>
<comment type="caution">
    <text evidence="3">The sequence shown here is derived from an EMBL/GenBank/DDBJ whole genome shotgun (WGS) entry which is preliminary data.</text>
</comment>
<organism evidence="3 4">
    <name type="scientific">Vanilla planifolia</name>
    <name type="common">Vanilla</name>
    <dbReference type="NCBI Taxonomy" id="51239"/>
    <lineage>
        <taxon>Eukaryota</taxon>
        <taxon>Viridiplantae</taxon>
        <taxon>Streptophyta</taxon>
        <taxon>Embryophyta</taxon>
        <taxon>Tracheophyta</taxon>
        <taxon>Spermatophyta</taxon>
        <taxon>Magnoliopsida</taxon>
        <taxon>Liliopsida</taxon>
        <taxon>Asparagales</taxon>
        <taxon>Orchidaceae</taxon>
        <taxon>Vanilloideae</taxon>
        <taxon>Vanilleae</taxon>
        <taxon>Vanilla</taxon>
    </lineage>
</organism>
<reference evidence="3 4" key="1">
    <citation type="journal article" date="2020" name="Nat. Food">
        <title>A phased Vanilla planifolia genome enables genetic improvement of flavour and production.</title>
        <authorList>
            <person name="Hasing T."/>
            <person name="Tang H."/>
            <person name="Brym M."/>
            <person name="Khazi F."/>
            <person name="Huang T."/>
            <person name="Chambers A.H."/>
        </authorList>
    </citation>
    <scope>NUCLEOTIDE SEQUENCE [LARGE SCALE GENOMIC DNA]</scope>
    <source>
        <tissue evidence="3">Leaf</tissue>
    </source>
</reference>
<evidence type="ECO:0000313" key="3">
    <source>
        <dbReference type="EMBL" id="KAG0448754.1"/>
    </source>
</evidence>
<dbReference type="OrthoDB" id="64220at2759"/>
<dbReference type="FunFam" id="1.25.40.10:FF:000125">
    <property type="entry name" value="Pentatricopeptide repeat-containing protein"/>
    <property type="match status" value="1"/>
</dbReference>
<dbReference type="NCBIfam" id="TIGR00756">
    <property type="entry name" value="PPR"/>
    <property type="match status" value="2"/>
</dbReference>
<dbReference type="InterPro" id="IPR046960">
    <property type="entry name" value="PPR_At4g14850-like_plant"/>
</dbReference>
<dbReference type="AlphaFoldDB" id="A0A835PAX6"/>
<evidence type="ECO:0008006" key="5">
    <source>
        <dbReference type="Google" id="ProtNLM"/>
    </source>
</evidence>
<proteinExistence type="predicted"/>